<dbReference type="InterPro" id="IPR010376">
    <property type="entry name" value="GBBH-like_N"/>
</dbReference>
<dbReference type="GO" id="GO:0016787">
    <property type="term" value="F:hydrolase activity"/>
    <property type="evidence" value="ECO:0007669"/>
    <property type="project" value="UniProtKB-KW"/>
</dbReference>
<evidence type="ECO:0000313" key="9">
    <source>
        <dbReference type="EMBL" id="KAF7319647.1"/>
    </source>
</evidence>
<dbReference type="CDD" id="cd00250">
    <property type="entry name" value="CAS_like"/>
    <property type="match status" value="1"/>
</dbReference>
<dbReference type="Gene3D" id="3.60.130.10">
    <property type="entry name" value="Clavaminate synthase-like"/>
    <property type="match status" value="1"/>
</dbReference>
<dbReference type="OrthoDB" id="406634at2759"/>
<dbReference type="AlphaFoldDB" id="A0A8H6TMX8"/>
<keyword evidence="9" id="KW-0378">Hydrolase</keyword>
<keyword evidence="10" id="KW-1185">Reference proteome</keyword>
<accession>A0A8H6TMX8</accession>
<evidence type="ECO:0000256" key="2">
    <source>
        <dbReference type="ARBA" id="ARBA00008654"/>
    </source>
</evidence>
<keyword evidence="6" id="KW-0408">Iron</keyword>
<name>A0A8H6TMX8_MYCCL</name>
<protein>
    <submittedName>
        <fullName evidence="9">Glycoside hydrolase family 5 protein</fullName>
    </submittedName>
</protein>
<dbReference type="EMBL" id="JACAZE010000003">
    <property type="protein sequence ID" value="KAF7319647.1"/>
    <property type="molecule type" value="Genomic_DNA"/>
</dbReference>
<dbReference type="GO" id="GO:0005739">
    <property type="term" value="C:mitochondrion"/>
    <property type="evidence" value="ECO:0007669"/>
    <property type="project" value="TreeGrafter"/>
</dbReference>
<dbReference type="Pfam" id="PF06155">
    <property type="entry name" value="GBBH-like_N"/>
    <property type="match status" value="1"/>
</dbReference>
<evidence type="ECO:0000256" key="3">
    <source>
        <dbReference type="ARBA" id="ARBA00022723"/>
    </source>
</evidence>
<evidence type="ECO:0000256" key="1">
    <source>
        <dbReference type="ARBA" id="ARBA00001954"/>
    </source>
</evidence>
<evidence type="ECO:0000256" key="6">
    <source>
        <dbReference type="ARBA" id="ARBA00023004"/>
    </source>
</evidence>
<dbReference type="Gene3D" id="3.30.2020.30">
    <property type="match status" value="1"/>
</dbReference>
<evidence type="ECO:0000256" key="4">
    <source>
        <dbReference type="ARBA" id="ARBA00022964"/>
    </source>
</evidence>
<comment type="cofactor">
    <cofactor evidence="1">
        <name>Fe(2+)</name>
        <dbReference type="ChEBI" id="CHEBI:29033"/>
    </cofactor>
</comment>
<comment type="caution">
    <text evidence="9">The sequence shown here is derived from an EMBL/GenBank/DDBJ whole genome shotgun (WGS) entry which is preliminary data.</text>
</comment>
<dbReference type="PANTHER" id="PTHR10696">
    <property type="entry name" value="GAMMA-BUTYROBETAINE HYDROXYLASE-RELATED"/>
    <property type="match status" value="1"/>
</dbReference>
<feature type="domain" description="TauD/TfdA-like" evidence="7">
    <location>
        <begin position="157"/>
        <end position="394"/>
    </location>
</feature>
<dbReference type="SUPFAM" id="SSF51197">
    <property type="entry name" value="Clavaminate synthase-like"/>
    <property type="match status" value="1"/>
</dbReference>
<feature type="domain" description="Gamma-butyrobetaine hydroxylase-like N-terminal" evidence="8">
    <location>
        <begin position="49"/>
        <end position="110"/>
    </location>
</feature>
<evidence type="ECO:0000259" key="7">
    <source>
        <dbReference type="Pfam" id="PF02668"/>
    </source>
</evidence>
<keyword evidence="5" id="KW-0560">Oxidoreductase</keyword>
<comment type="similarity">
    <text evidence="2">Belongs to the gamma-BBH/TMLD family.</text>
</comment>
<evidence type="ECO:0000256" key="5">
    <source>
        <dbReference type="ARBA" id="ARBA00023002"/>
    </source>
</evidence>
<evidence type="ECO:0000313" key="10">
    <source>
        <dbReference type="Proteomes" id="UP000613580"/>
    </source>
</evidence>
<dbReference type="Pfam" id="PF02668">
    <property type="entry name" value="TauD"/>
    <property type="match status" value="1"/>
</dbReference>
<dbReference type="Proteomes" id="UP000613580">
    <property type="component" value="Unassembled WGS sequence"/>
</dbReference>
<dbReference type="PANTHER" id="PTHR10696:SF25">
    <property type="entry name" value="OXIDOREDUCTASE AIM17-RELATED"/>
    <property type="match status" value="1"/>
</dbReference>
<dbReference type="InterPro" id="IPR050411">
    <property type="entry name" value="AlphaKG_dependent_hydroxylases"/>
</dbReference>
<dbReference type="InterPro" id="IPR042098">
    <property type="entry name" value="TauD-like_sf"/>
</dbReference>
<dbReference type="InterPro" id="IPR038492">
    <property type="entry name" value="GBBH-like_N_sf"/>
</dbReference>
<gene>
    <name evidence="9" type="ORF">HMN09_00305200</name>
</gene>
<dbReference type="GO" id="GO:0045329">
    <property type="term" value="P:carnitine biosynthetic process"/>
    <property type="evidence" value="ECO:0007669"/>
    <property type="project" value="TreeGrafter"/>
</dbReference>
<keyword evidence="4" id="KW-0223">Dioxygenase</keyword>
<keyword evidence="3" id="KW-0479">Metal-binding</keyword>
<sequence length="410" mass="46695">MLIGKSHMTVGSLPTPFMSPFRSLIRSQRRHWSSFTRTQDAVSIDAVGTFPFRWLRDSCLSPDCVHPSTSQKLHRSSDIAANVQPTSEGIQLSTNGLRIRWTDGHESVFPKSFLERHASREKLRAFHDDAREQPWTKNDIAGSSSLFVSYESLAEKSGLRTAIDQLTSRGLLFVTGVPNEETSDEKCELRTLAERFSYIRETFYGPVWDVVNLRDSKNIAYTNLDLGLHMDLLYFKHPPKYQILHCLRNRVEGGSSIFVDAFHAAEQLRADAPEHFTALTNTLVPFHYINDGHHLHYEHPTIEISSTGAIEQINYSPPFQAPLFVDTPPIFYDALAAFAKLLGDESRTFVYTLKEGDAVVFDNRRVLHARTAFYEREGASEADGQPNRWLKGCYFEADALLDRRRILRKV</sequence>
<dbReference type="GO" id="GO:0046872">
    <property type="term" value="F:metal ion binding"/>
    <property type="evidence" value="ECO:0007669"/>
    <property type="project" value="UniProtKB-KW"/>
</dbReference>
<dbReference type="InterPro" id="IPR003819">
    <property type="entry name" value="TauD/TfdA-like"/>
</dbReference>
<organism evidence="9 10">
    <name type="scientific">Mycena chlorophos</name>
    <name type="common">Agaric fungus</name>
    <name type="synonym">Agaricus chlorophos</name>
    <dbReference type="NCBI Taxonomy" id="658473"/>
    <lineage>
        <taxon>Eukaryota</taxon>
        <taxon>Fungi</taxon>
        <taxon>Dikarya</taxon>
        <taxon>Basidiomycota</taxon>
        <taxon>Agaricomycotina</taxon>
        <taxon>Agaricomycetes</taxon>
        <taxon>Agaricomycetidae</taxon>
        <taxon>Agaricales</taxon>
        <taxon>Marasmiineae</taxon>
        <taxon>Mycenaceae</taxon>
        <taxon>Mycena</taxon>
    </lineage>
</organism>
<proteinExistence type="inferred from homology"/>
<dbReference type="GO" id="GO:0016706">
    <property type="term" value="F:2-oxoglutarate-dependent dioxygenase activity"/>
    <property type="evidence" value="ECO:0007669"/>
    <property type="project" value="UniProtKB-ARBA"/>
</dbReference>
<reference evidence="9" key="1">
    <citation type="submission" date="2020-05" db="EMBL/GenBank/DDBJ databases">
        <title>Mycena genomes resolve the evolution of fungal bioluminescence.</title>
        <authorList>
            <person name="Tsai I.J."/>
        </authorList>
    </citation>
    <scope>NUCLEOTIDE SEQUENCE</scope>
    <source>
        <strain evidence="9">110903Hualien_Pintung</strain>
    </source>
</reference>
<evidence type="ECO:0000259" key="8">
    <source>
        <dbReference type="Pfam" id="PF06155"/>
    </source>
</evidence>